<sequence>MAAAETVSPDPVVSVVGQPTRIFPPIETPTPEPTKESTLENLMEKLRSKVGQYRSWPEMSKSLRVAITEKRHLMNSGDRTQLQRVLDTLQKSIKVTSLQSMVERLESISRQVQGVRFSNNCPSPELYIYNDMFYVEIILEPTGAVKDVKINHQADPTVIVTCPELVKVLKAGNFSEFTKHVEGLASIYQLNAEKMQKSQAFLALQALETDLGMLAQLKSSITEPRNLVHNSPVGILQKRRGGYSLKLTYFISPYDLLDAETKTSIPLTAETVIEKGLGQSVTVCIESSTAHKLQTTSLITVTKTTDGRSQPQFAALSNLNSTILPANFVLKLPKPIPMAISLVKDIQNVTNAKIPDCGDLSNAQPLLSVIINDASNGKLSAGDQGLWVTLPDQYHCYFLNSSPDLQGVMVSSIPFTHPTHVPQILVFLRQQMLFNTVISSCIRPGSKKDAESPFMFEGMAYSTSHILVSFEHPLEESLATVDIDLKDINKVSCKIYTLSSDATMCTDDYASKVMQRCLSIPITMRAVIRKAQGQQQLMRSSNQGDSYCATVSSSGSVTYLSHIPNYENSLTNGSTFSGGDFSNLASRMCNKPCDANSSGKMAKNLSGSQNSESQNFAHSNSENSNFNSHDLESDASVSNSNNSSNNYTSDNEKSKNSMQNKNSNSSNQYQHNKRHANTMLMSMLSDVPAANASSSSFPFLGNSDNNNSSLTGSKSRKRKRRSDNRSPGGSVGRSPKRKLSEEDYVRDRSTPDGEICDSPLAYEACSSLPASLPSSSSEQHMSHPVGSVESLIKAEPSPVNFPQRSASTDSYLMHEEFQSQHVLNVNDSSRMSEGGTSNNSELIRNFSQIKNQYFGSENILEMKGYLTASEAANYPDPSSVTSDVDMEDDNSFSMDSNPPNTVSVKSNSSERPAKKKKYKEKVESISENIDLNIIKHENISSDESSIGEMSQKSFSEAENSQSEDSCTSSKSAASHMSQQVFLGTSLKIAKSGDGHKVSKSETKLKQKDSKRSGVEGSESSGKKKSDAKKEKKRRKAENSGNISGRSPVRPLHLNIDSSLMPPPSSSSETSMMVSSSDTQPIRPITLNVKTSPISSSNSSYQAKSPVYSKKSSSLSSTSGNVSKSSSSKTSSEKAVKPSPPRSSHFPSIKVTSSESESKRSSGPTTVKIQSKHKQSSSSKSNSSSSGSTHSGGRSSPSKVKSATLKFKNYPVPSSVTLTPIVTKVTSSPTSISALPSSDSLVMQTSVLNPSSPTGKSSSSNSKLNKSVVRSRSLNAVIDKLKVSASNAQYSIPDGLDNSKCEGGTRSESVVDRKDSKLERKENCKESRDSLNLSKGSESKSKYSSSEQFTVKQSSQGIKLTVTKTRSGDGSSKSSKSKQSNKSSSAVTSSSSSSVGKATSSSGNSSTSKSGSASPASKKIYSSSNVNVSTKVSTSSSSQPKQNPTTSQKISSPSSASAMSPRTANSANNLSKSISKHITSSSQSKVSGSGKVFDKTDKKSVSDLKVASSEIKDSVSTSSVNLITSLMPPPAPSKPVSESSRSSSSGSTPKRIEDSSRQSPRLTPTRDTALDELDNERAFRMLLSQSKNESANGSDQSNLTCRSSQMLQAPVDYSKDYSKMEMIKSELEEKGQWVSSSSDIKATNANLKHNQEQMLLDEANCIPMNDLECKLNAQMEVSSSKHDTIVNANVVSSTEEMNKQLAPQLKPMKQSKRPAGPCNEDSSPDECLVIDCDNDEKWSSPCLESSIVLNVLDDKLEKSEMSPSTFALNQSSLIKSPAQILTSSNHSLARPISYAIDDDLMNEAVMPIEK</sequence>
<feature type="compositionally biased region" description="Low complexity" evidence="10">
    <location>
        <begin position="1065"/>
        <end position="1076"/>
    </location>
</feature>
<feature type="region of interest" description="Disordered" evidence="10">
    <location>
        <begin position="1244"/>
        <end position="1267"/>
    </location>
</feature>
<feature type="compositionally biased region" description="Polar residues" evidence="10">
    <location>
        <begin position="891"/>
        <end position="907"/>
    </location>
</feature>
<dbReference type="Proteomes" id="UP000807504">
    <property type="component" value="Unassembled WGS sequence"/>
</dbReference>
<feature type="compositionally biased region" description="Low complexity" evidence="10">
    <location>
        <begin position="636"/>
        <end position="649"/>
    </location>
</feature>
<feature type="compositionally biased region" description="Low complexity" evidence="10">
    <location>
        <begin position="1533"/>
        <end position="1546"/>
    </location>
</feature>
<feature type="compositionally biased region" description="Polar residues" evidence="10">
    <location>
        <begin position="702"/>
        <end position="712"/>
    </location>
</feature>
<dbReference type="GO" id="GO:0016592">
    <property type="term" value="C:mediator complex"/>
    <property type="evidence" value="ECO:0007669"/>
    <property type="project" value="InterPro"/>
</dbReference>
<feature type="compositionally biased region" description="Low complexity" evidence="10">
    <location>
        <begin position="619"/>
        <end position="628"/>
    </location>
</feature>
<feature type="compositionally biased region" description="Basic and acidic residues" evidence="10">
    <location>
        <begin position="1296"/>
        <end position="1328"/>
    </location>
</feature>
<evidence type="ECO:0000313" key="13">
    <source>
        <dbReference type="Proteomes" id="UP000807504"/>
    </source>
</evidence>
<evidence type="ECO:0000256" key="1">
    <source>
        <dbReference type="ARBA" id="ARBA00004123"/>
    </source>
</evidence>
<dbReference type="Pfam" id="PF10744">
    <property type="entry name" value="Med1"/>
    <property type="match status" value="1"/>
</dbReference>
<protein>
    <recommendedName>
        <fullName evidence="3 9">Mediator of RNA polymerase II transcription subunit 1</fullName>
    </recommendedName>
    <alternativeName>
        <fullName evidence="8 9">Mediator complex subunit 1</fullName>
    </alternativeName>
</protein>
<feature type="compositionally biased region" description="Polar residues" evidence="10">
    <location>
        <begin position="941"/>
        <end position="973"/>
    </location>
</feature>
<gene>
    <name evidence="12" type="ORF">HNY73_022566</name>
</gene>
<feature type="compositionally biased region" description="Polar residues" evidence="10">
    <location>
        <begin position="1087"/>
        <end position="1102"/>
    </location>
</feature>
<dbReference type="GO" id="GO:0003712">
    <property type="term" value="F:transcription coregulator activity"/>
    <property type="evidence" value="ECO:0007669"/>
    <property type="project" value="InterPro"/>
</dbReference>
<dbReference type="GO" id="GO:0045944">
    <property type="term" value="P:positive regulation of transcription by RNA polymerase II"/>
    <property type="evidence" value="ECO:0007669"/>
    <property type="project" value="UniProtKB-ARBA"/>
</dbReference>
<dbReference type="PANTHER" id="PTHR12881:SF10">
    <property type="entry name" value="MEDIATOR OF RNA POLYMERASE II TRANSCRIPTION SUBUNIT 1"/>
    <property type="match status" value="1"/>
</dbReference>
<evidence type="ECO:0000256" key="9">
    <source>
        <dbReference type="RuleBase" id="RU364059"/>
    </source>
</evidence>
<feature type="compositionally biased region" description="Polar residues" evidence="10">
    <location>
        <begin position="596"/>
        <end position="618"/>
    </location>
</feature>
<feature type="compositionally biased region" description="Low complexity" evidence="10">
    <location>
        <begin position="1470"/>
        <end position="1490"/>
    </location>
</feature>
<feature type="compositionally biased region" description="Low complexity" evidence="10">
    <location>
        <begin position="1103"/>
        <end position="1129"/>
    </location>
</feature>
<comment type="subcellular location">
    <subcellularLocation>
        <location evidence="1 9">Nucleus</location>
    </subcellularLocation>
</comment>
<comment type="function">
    <text evidence="9">Component of the Mediator complex, a coactivator involved in the regulated transcription of nearly all RNA polymerase II-dependent genes. Mediator functions as a bridge to convey information from gene-specific regulatory proteins to the basal RNA polymerase II transcription machinery. Mediator is recruited to promoters by direct interactions with regulatory proteins and serves as a scaffold for the assembly of a functional preinitiation complex with RNA polymerase II and the general transcription factors.</text>
</comment>
<reference evidence="12" key="2">
    <citation type="submission" date="2020-06" db="EMBL/GenBank/DDBJ databases">
        <authorList>
            <person name="Sheffer M."/>
        </authorList>
    </citation>
    <scope>NUCLEOTIDE SEQUENCE</scope>
</reference>
<feature type="compositionally biased region" description="Low complexity" evidence="10">
    <location>
        <begin position="1362"/>
        <end position="1463"/>
    </location>
</feature>
<evidence type="ECO:0000256" key="10">
    <source>
        <dbReference type="SAM" id="MobiDB-lite"/>
    </source>
</evidence>
<feature type="domain" description="Mediator complex subunit Med1" evidence="11">
    <location>
        <begin position="83"/>
        <end position="443"/>
    </location>
</feature>
<feature type="region of interest" description="Disordered" evidence="10">
    <location>
        <begin position="596"/>
        <end position="670"/>
    </location>
</feature>
<keyword evidence="4 9" id="KW-0805">Transcription regulation</keyword>
<feature type="compositionally biased region" description="Low complexity" evidence="10">
    <location>
        <begin position="656"/>
        <end position="670"/>
    </location>
</feature>
<comment type="similarity">
    <text evidence="2 9">Belongs to the Mediator complex subunit 1 family.</text>
</comment>
<evidence type="ECO:0000256" key="6">
    <source>
        <dbReference type="ARBA" id="ARBA00023163"/>
    </source>
</evidence>
<keyword evidence="7 9" id="KW-0539">Nucleus</keyword>
<feature type="region of interest" description="Disordered" evidence="10">
    <location>
        <begin position="1584"/>
        <end position="1603"/>
    </location>
</feature>
<feature type="compositionally biased region" description="Polar residues" evidence="10">
    <location>
        <begin position="1346"/>
        <end position="1357"/>
    </location>
</feature>
<evidence type="ECO:0000256" key="5">
    <source>
        <dbReference type="ARBA" id="ARBA00023159"/>
    </source>
</evidence>
<dbReference type="InterPro" id="IPR051999">
    <property type="entry name" value="Mediator_complex_subunit_1"/>
</dbReference>
<keyword evidence="6 9" id="KW-0804">Transcription</keyword>
<feature type="compositionally biased region" description="Polar residues" evidence="10">
    <location>
        <begin position="1513"/>
        <end position="1523"/>
    </location>
</feature>
<evidence type="ECO:0000256" key="8">
    <source>
        <dbReference type="ARBA" id="ARBA00031254"/>
    </source>
</evidence>
<evidence type="ECO:0000256" key="3">
    <source>
        <dbReference type="ARBA" id="ARBA00020612"/>
    </source>
</evidence>
<evidence type="ECO:0000256" key="4">
    <source>
        <dbReference type="ARBA" id="ARBA00023015"/>
    </source>
</evidence>
<evidence type="ECO:0000259" key="11">
    <source>
        <dbReference type="Pfam" id="PF10744"/>
    </source>
</evidence>
<evidence type="ECO:0000256" key="7">
    <source>
        <dbReference type="ARBA" id="ARBA00023242"/>
    </source>
</evidence>
<dbReference type="EMBL" id="JABXBU010002231">
    <property type="protein sequence ID" value="KAF8764500.1"/>
    <property type="molecule type" value="Genomic_DNA"/>
</dbReference>
<name>A0A8T0E4X4_ARGBR</name>
<feature type="compositionally biased region" description="Basic and acidic residues" evidence="10">
    <location>
        <begin position="1020"/>
        <end position="1029"/>
    </location>
</feature>
<feature type="compositionally biased region" description="Basic and acidic residues" evidence="10">
    <location>
        <begin position="1491"/>
        <end position="1501"/>
    </location>
</feature>
<feature type="region of interest" description="Disordered" evidence="10">
    <location>
        <begin position="989"/>
        <end position="1208"/>
    </location>
</feature>
<evidence type="ECO:0000256" key="2">
    <source>
        <dbReference type="ARBA" id="ARBA00006210"/>
    </source>
</evidence>
<feature type="compositionally biased region" description="Low complexity" evidence="10">
    <location>
        <begin position="1247"/>
        <end position="1266"/>
    </location>
</feature>
<feature type="compositionally biased region" description="Basic and acidic residues" evidence="10">
    <location>
        <begin position="738"/>
        <end position="751"/>
    </location>
</feature>
<comment type="caution">
    <text evidence="12">The sequence shown here is derived from an EMBL/GenBank/DDBJ whole genome shotgun (WGS) entry which is preliminary data.</text>
</comment>
<reference evidence="12" key="1">
    <citation type="journal article" date="2020" name="bioRxiv">
        <title>Chromosome-level reference genome of the European wasp spider Argiope bruennichi: a resource for studies on range expansion and evolutionary adaptation.</title>
        <authorList>
            <person name="Sheffer M.M."/>
            <person name="Hoppe A."/>
            <person name="Krehenwinkel H."/>
            <person name="Uhl G."/>
            <person name="Kuss A.W."/>
            <person name="Jensen L."/>
            <person name="Jensen C."/>
            <person name="Gillespie R.G."/>
            <person name="Hoff K.J."/>
            <person name="Prost S."/>
        </authorList>
    </citation>
    <scope>NUCLEOTIDE SEQUENCE</scope>
</reference>
<dbReference type="PANTHER" id="PTHR12881">
    <property type="entry name" value="MEDIATOR OF RNA POLYMERASE II TRANSCRIPTION SUBUNIT 1"/>
    <property type="match status" value="1"/>
</dbReference>
<feature type="compositionally biased region" description="Low complexity" evidence="10">
    <location>
        <begin position="1175"/>
        <end position="1198"/>
    </location>
</feature>
<feature type="region of interest" description="Disordered" evidence="10">
    <location>
        <begin position="697"/>
        <end position="757"/>
    </location>
</feature>
<keyword evidence="5 9" id="KW-0010">Activator</keyword>
<feature type="region of interest" description="Disordered" evidence="10">
    <location>
        <begin position="1287"/>
        <end position="1575"/>
    </location>
</feature>
<accession>A0A8T0E4X4</accession>
<organism evidence="12 13">
    <name type="scientific">Argiope bruennichi</name>
    <name type="common">Wasp spider</name>
    <name type="synonym">Aranea bruennichi</name>
    <dbReference type="NCBI Taxonomy" id="94029"/>
    <lineage>
        <taxon>Eukaryota</taxon>
        <taxon>Metazoa</taxon>
        <taxon>Ecdysozoa</taxon>
        <taxon>Arthropoda</taxon>
        <taxon>Chelicerata</taxon>
        <taxon>Arachnida</taxon>
        <taxon>Araneae</taxon>
        <taxon>Araneomorphae</taxon>
        <taxon>Entelegynae</taxon>
        <taxon>Araneoidea</taxon>
        <taxon>Araneidae</taxon>
        <taxon>Argiope</taxon>
    </lineage>
</organism>
<proteinExistence type="inferred from homology"/>
<evidence type="ECO:0000313" key="12">
    <source>
        <dbReference type="EMBL" id="KAF8764500.1"/>
    </source>
</evidence>
<keyword evidence="13" id="KW-1185">Reference proteome</keyword>
<feature type="compositionally biased region" description="Polar residues" evidence="10">
    <location>
        <begin position="1556"/>
        <end position="1565"/>
    </location>
</feature>
<dbReference type="InterPro" id="IPR019680">
    <property type="entry name" value="Mediator_Med1"/>
</dbReference>
<feature type="compositionally biased region" description="Basic and acidic residues" evidence="10">
    <location>
        <begin position="990"/>
        <end position="1013"/>
    </location>
</feature>
<feature type="region of interest" description="Disordered" evidence="10">
    <location>
        <begin position="871"/>
        <end position="921"/>
    </location>
</feature>
<feature type="region of interest" description="Disordered" evidence="10">
    <location>
        <begin position="940"/>
        <end position="973"/>
    </location>
</feature>